<name>A0A9D4N7I6_DREPO</name>
<protein>
    <submittedName>
        <fullName evidence="1">Uncharacterized protein</fullName>
    </submittedName>
</protein>
<proteinExistence type="predicted"/>
<dbReference type="Proteomes" id="UP000828390">
    <property type="component" value="Unassembled WGS sequence"/>
</dbReference>
<reference evidence="1" key="2">
    <citation type="submission" date="2020-11" db="EMBL/GenBank/DDBJ databases">
        <authorList>
            <person name="McCartney M.A."/>
            <person name="Auch B."/>
            <person name="Kono T."/>
            <person name="Mallez S."/>
            <person name="Becker A."/>
            <person name="Gohl D.M."/>
            <person name="Silverstein K.A.T."/>
            <person name="Koren S."/>
            <person name="Bechman K.B."/>
            <person name="Herman A."/>
            <person name="Abrahante J.E."/>
            <person name="Garbe J."/>
        </authorList>
    </citation>
    <scope>NUCLEOTIDE SEQUENCE</scope>
    <source>
        <strain evidence="1">Duluth1</strain>
        <tissue evidence="1">Whole animal</tissue>
    </source>
</reference>
<reference evidence="1" key="1">
    <citation type="journal article" date="2019" name="bioRxiv">
        <title>The Genome of the Zebra Mussel, Dreissena polymorpha: A Resource for Invasive Species Research.</title>
        <authorList>
            <person name="McCartney M.A."/>
            <person name="Auch B."/>
            <person name="Kono T."/>
            <person name="Mallez S."/>
            <person name="Zhang Y."/>
            <person name="Obille A."/>
            <person name="Becker A."/>
            <person name="Abrahante J.E."/>
            <person name="Garbe J."/>
            <person name="Badalamenti J.P."/>
            <person name="Herman A."/>
            <person name="Mangelson H."/>
            <person name="Liachko I."/>
            <person name="Sullivan S."/>
            <person name="Sone E.D."/>
            <person name="Koren S."/>
            <person name="Silverstein K.A.T."/>
            <person name="Beckman K.B."/>
            <person name="Gohl D.M."/>
        </authorList>
    </citation>
    <scope>NUCLEOTIDE SEQUENCE</scope>
    <source>
        <strain evidence="1">Duluth1</strain>
        <tissue evidence="1">Whole animal</tissue>
    </source>
</reference>
<gene>
    <name evidence="1" type="ORF">DPMN_013292</name>
</gene>
<evidence type="ECO:0000313" key="1">
    <source>
        <dbReference type="EMBL" id="KAH3889241.1"/>
    </source>
</evidence>
<accession>A0A9D4N7I6</accession>
<comment type="caution">
    <text evidence="1">The sequence shown here is derived from an EMBL/GenBank/DDBJ whole genome shotgun (WGS) entry which is preliminary data.</text>
</comment>
<sequence length="52" mass="5576">MTDLFCGQIPHAANPLCILFIVKAASQAFVSNEGKVSLFTTWGGCSDKNSEQ</sequence>
<organism evidence="1 2">
    <name type="scientific">Dreissena polymorpha</name>
    <name type="common">Zebra mussel</name>
    <name type="synonym">Mytilus polymorpha</name>
    <dbReference type="NCBI Taxonomy" id="45954"/>
    <lineage>
        <taxon>Eukaryota</taxon>
        <taxon>Metazoa</taxon>
        <taxon>Spiralia</taxon>
        <taxon>Lophotrochozoa</taxon>
        <taxon>Mollusca</taxon>
        <taxon>Bivalvia</taxon>
        <taxon>Autobranchia</taxon>
        <taxon>Heteroconchia</taxon>
        <taxon>Euheterodonta</taxon>
        <taxon>Imparidentia</taxon>
        <taxon>Neoheterodontei</taxon>
        <taxon>Myida</taxon>
        <taxon>Dreissenoidea</taxon>
        <taxon>Dreissenidae</taxon>
        <taxon>Dreissena</taxon>
    </lineage>
</organism>
<keyword evidence="2" id="KW-1185">Reference proteome</keyword>
<dbReference type="AlphaFoldDB" id="A0A9D4N7I6"/>
<dbReference type="EMBL" id="JAIWYP010000001">
    <property type="protein sequence ID" value="KAH3889241.1"/>
    <property type="molecule type" value="Genomic_DNA"/>
</dbReference>
<evidence type="ECO:0000313" key="2">
    <source>
        <dbReference type="Proteomes" id="UP000828390"/>
    </source>
</evidence>